<evidence type="ECO:0000259" key="1">
    <source>
        <dbReference type="PROSITE" id="PS51781"/>
    </source>
</evidence>
<dbReference type="EMBL" id="JAGQLI010000055">
    <property type="protein sequence ID" value="MCA9378999.1"/>
    <property type="molecule type" value="Genomic_DNA"/>
</dbReference>
<reference evidence="2" key="1">
    <citation type="submission" date="2020-04" db="EMBL/GenBank/DDBJ databases">
        <authorList>
            <person name="Zhang T."/>
        </authorList>
    </citation>
    <scope>NUCLEOTIDE SEQUENCE</scope>
    <source>
        <strain evidence="2">HKST-UBA12</strain>
    </source>
</reference>
<proteinExistence type="predicted"/>
<sequence>IKKQQLYGLWNTSLTSLLDKVRKQYSPVPKQYQAQVVAIELPTTEVKPGETVVGSITLKNTGETGLYPDTISEIIGSFKSGPVSKFYLPEFWASTSQFSLLADDGVLLPGSEKKFDFRLNVPLYFGSQTEEFELKTVGGQKVIGGDFAVTLNVGRPDGVTVVEVGSTETGWLRVRATASSAAAEVARISTGERYYQIGDAGNGWVQLRLTDGREGWVSKRYLIYP</sequence>
<protein>
    <submittedName>
        <fullName evidence="2">SH3 domain-containing protein</fullName>
    </submittedName>
</protein>
<comment type="caution">
    <text evidence="2">The sequence shown here is derived from an EMBL/GenBank/DDBJ whole genome shotgun (WGS) entry which is preliminary data.</text>
</comment>
<organism evidence="2 3">
    <name type="scientific">Candidatus Dojkabacteria bacterium</name>
    <dbReference type="NCBI Taxonomy" id="2099670"/>
    <lineage>
        <taxon>Bacteria</taxon>
        <taxon>Candidatus Dojkabacteria</taxon>
    </lineage>
</organism>
<feature type="non-terminal residue" evidence="2">
    <location>
        <position position="1"/>
    </location>
</feature>
<gene>
    <name evidence="2" type="ORF">KC640_01090</name>
</gene>
<dbReference type="InterPro" id="IPR013783">
    <property type="entry name" value="Ig-like_fold"/>
</dbReference>
<name>A0A955I722_9BACT</name>
<feature type="domain" description="SH3b" evidence="1">
    <location>
        <begin position="156"/>
        <end position="225"/>
    </location>
</feature>
<accession>A0A955I722</accession>
<reference evidence="2" key="2">
    <citation type="journal article" date="2021" name="Microbiome">
        <title>Successional dynamics and alternative stable states in a saline activated sludge microbial community over 9 years.</title>
        <authorList>
            <person name="Wang Y."/>
            <person name="Ye J."/>
            <person name="Ju F."/>
            <person name="Liu L."/>
            <person name="Boyd J.A."/>
            <person name="Deng Y."/>
            <person name="Parks D.H."/>
            <person name="Jiang X."/>
            <person name="Yin X."/>
            <person name="Woodcroft B.J."/>
            <person name="Tyson G.W."/>
            <person name="Hugenholtz P."/>
            <person name="Polz M.F."/>
            <person name="Zhang T."/>
        </authorList>
    </citation>
    <scope>NUCLEOTIDE SEQUENCE</scope>
    <source>
        <strain evidence="2">HKST-UBA12</strain>
    </source>
</reference>
<dbReference type="AlphaFoldDB" id="A0A955I722"/>
<evidence type="ECO:0000313" key="2">
    <source>
        <dbReference type="EMBL" id="MCA9378999.1"/>
    </source>
</evidence>
<evidence type="ECO:0000313" key="3">
    <source>
        <dbReference type="Proteomes" id="UP000760819"/>
    </source>
</evidence>
<dbReference type="Gene3D" id="2.60.40.10">
    <property type="entry name" value="Immunoglobulins"/>
    <property type="match status" value="1"/>
</dbReference>
<dbReference type="InterPro" id="IPR003646">
    <property type="entry name" value="SH3-like_bac-type"/>
</dbReference>
<dbReference type="Pfam" id="PF08239">
    <property type="entry name" value="SH3_3"/>
    <property type="match status" value="1"/>
</dbReference>
<dbReference type="PROSITE" id="PS51781">
    <property type="entry name" value="SH3B"/>
    <property type="match status" value="1"/>
</dbReference>
<dbReference type="Proteomes" id="UP000760819">
    <property type="component" value="Unassembled WGS sequence"/>
</dbReference>
<dbReference type="Gene3D" id="2.30.30.40">
    <property type="entry name" value="SH3 Domains"/>
    <property type="match status" value="1"/>
</dbReference>